<organism evidence="8 9">
    <name type="scientific">Lucilia cuprina</name>
    <name type="common">Green bottle fly</name>
    <name type="synonym">Australian sheep blowfly</name>
    <dbReference type="NCBI Taxonomy" id="7375"/>
    <lineage>
        <taxon>Eukaryota</taxon>
        <taxon>Metazoa</taxon>
        <taxon>Ecdysozoa</taxon>
        <taxon>Arthropoda</taxon>
        <taxon>Hexapoda</taxon>
        <taxon>Insecta</taxon>
        <taxon>Pterygota</taxon>
        <taxon>Neoptera</taxon>
        <taxon>Endopterygota</taxon>
        <taxon>Diptera</taxon>
        <taxon>Brachycera</taxon>
        <taxon>Muscomorpha</taxon>
        <taxon>Oestroidea</taxon>
        <taxon>Calliphoridae</taxon>
        <taxon>Luciliinae</taxon>
        <taxon>Lucilia</taxon>
    </lineage>
</organism>
<evidence type="ECO:0000313" key="9">
    <source>
        <dbReference type="Proteomes" id="UP000037069"/>
    </source>
</evidence>
<dbReference type="Proteomes" id="UP000037069">
    <property type="component" value="Unassembled WGS sequence"/>
</dbReference>
<comment type="similarity">
    <text evidence="2">Belongs to the unc-93 family.</text>
</comment>
<dbReference type="GO" id="GO:0015459">
    <property type="term" value="F:potassium channel regulator activity"/>
    <property type="evidence" value="ECO:0007669"/>
    <property type="project" value="TreeGrafter"/>
</dbReference>
<sequence>MDDAAIDLTDRELVPLNGNGHTINGNGHNTTLTNDTKSPRSVEETGVTTVSRYESRERFIITKNVIIIGLAFMIHFTAFHGTSNLQSSVNSDKALGTTTLAVIYGSLILSNIFLPMTVIRWFGVKITMALAFFAYMPYIVAQFYPRFKTLIPAGLMVGFGGGPLWCAKCTYLSTVAEALTQVRGQKSQKDVNTVKFFGLFFIFYQMAQVWGNLISSSILSLASDEENAGISSNTSKAADLVSELCGARFCPNVKAEVNPNLIPPEPSKIQLLNSIFLVCMAVAVILIVFGVDSLKRYGMKKGNTGGDTEMTGLKLVTATLKMLKKKRQLLMLPITMFIGLEEAFLAVDFTKSFVACGWGISNIGFAMICFGVANAIAAGLAGGVAEKLGRVKLAVLCALINLALFGYMFFYEAKQGDFIKYCAFAAIWGICDGVWLVVINAFYGILFPKNLIAGYSNFRLWESTGSVIGYIISSQLCTSTKLLILITVLLVGCTGYGIIEYRVWKKQKYTVVVTTEKSEL</sequence>
<gene>
    <name evidence="8" type="ORF">FF38_08750</name>
</gene>
<dbReference type="GO" id="GO:0006937">
    <property type="term" value="P:regulation of muscle contraction"/>
    <property type="evidence" value="ECO:0007669"/>
    <property type="project" value="TreeGrafter"/>
</dbReference>
<dbReference type="SUPFAM" id="SSF103473">
    <property type="entry name" value="MFS general substrate transporter"/>
    <property type="match status" value="1"/>
</dbReference>
<feature type="transmembrane region" description="Helical" evidence="7">
    <location>
        <begin position="193"/>
        <end position="211"/>
    </location>
</feature>
<dbReference type="InterPro" id="IPR010291">
    <property type="entry name" value="Ion_channel_UNC-93"/>
</dbReference>
<proteinExistence type="inferred from homology"/>
<dbReference type="OrthoDB" id="78663at2759"/>
<evidence type="ECO:0000256" key="4">
    <source>
        <dbReference type="ARBA" id="ARBA00022989"/>
    </source>
</evidence>
<evidence type="ECO:0000256" key="6">
    <source>
        <dbReference type="SAM" id="MobiDB-lite"/>
    </source>
</evidence>
<dbReference type="GO" id="GO:0043266">
    <property type="term" value="P:regulation of potassium ion transport"/>
    <property type="evidence" value="ECO:0007669"/>
    <property type="project" value="TreeGrafter"/>
</dbReference>
<dbReference type="EMBL" id="JRES01000171">
    <property type="protein sequence ID" value="KNC33669.1"/>
    <property type="molecule type" value="Genomic_DNA"/>
</dbReference>
<comment type="caution">
    <text evidence="8">The sequence shown here is derived from an EMBL/GenBank/DDBJ whole genome shotgun (WGS) entry which is preliminary data.</text>
</comment>
<dbReference type="PANTHER" id="PTHR19444">
    <property type="entry name" value="UNC-93 RELATED"/>
    <property type="match status" value="1"/>
</dbReference>
<dbReference type="GO" id="GO:0005886">
    <property type="term" value="C:plasma membrane"/>
    <property type="evidence" value="ECO:0007669"/>
    <property type="project" value="TreeGrafter"/>
</dbReference>
<keyword evidence="3 7" id="KW-0812">Transmembrane</keyword>
<dbReference type="InterPro" id="IPR051951">
    <property type="entry name" value="UNC-93_regulatory"/>
</dbReference>
<feature type="transmembrane region" description="Helical" evidence="7">
    <location>
        <begin position="94"/>
        <end position="114"/>
    </location>
</feature>
<feature type="transmembrane region" description="Helical" evidence="7">
    <location>
        <begin position="359"/>
        <end position="381"/>
    </location>
</feature>
<feature type="transmembrane region" description="Helical" evidence="7">
    <location>
        <begin position="329"/>
        <end position="347"/>
    </location>
</feature>
<dbReference type="OMA" id="IKWLGCK"/>
<dbReference type="AlphaFoldDB" id="A0A0L0CQF6"/>
<dbReference type="GO" id="GO:0055120">
    <property type="term" value="C:striated muscle dense body"/>
    <property type="evidence" value="ECO:0007669"/>
    <property type="project" value="TreeGrafter"/>
</dbReference>
<evidence type="ECO:0000256" key="7">
    <source>
        <dbReference type="SAM" id="Phobius"/>
    </source>
</evidence>
<evidence type="ECO:0000256" key="5">
    <source>
        <dbReference type="ARBA" id="ARBA00023136"/>
    </source>
</evidence>
<feature type="transmembrane region" description="Helical" evidence="7">
    <location>
        <begin position="393"/>
        <end position="411"/>
    </location>
</feature>
<dbReference type="Gene3D" id="1.20.1250.20">
    <property type="entry name" value="MFS general substrate transporter like domains"/>
    <property type="match status" value="1"/>
</dbReference>
<feature type="compositionally biased region" description="Low complexity" evidence="6">
    <location>
        <begin position="17"/>
        <end position="34"/>
    </location>
</feature>
<dbReference type="PANTHER" id="PTHR19444:SF50">
    <property type="match status" value="1"/>
</dbReference>
<feature type="transmembrane region" description="Helical" evidence="7">
    <location>
        <begin position="61"/>
        <end position="82"/>
    </location>
</feature>
<dbReference type="Pfam" id="PF05978">
    <property type="entry name" value="UNC-93"/>
    <property type="match status" value="1"/>
</dbReference>
<feature type="region of interest" description="Disordered" evidence="6">
    <location>
        <begin position="17"/>
        <end position="41"/>
    </location>
</feature>
<feature type="transmembrane region" description="Helical" evidence="7">
    <location>
        <begin position="271"/>
        <end position="291"/>
    </location>
</feature>
<evidence type="ECO:0000313" key="8">
    <source>
        <dbReference type="EMBL" id="KNC33669.1"/>
    </source>
</evidence>
<feature type="transmembrane region" description="Helical" evidence="7">
    <location>
        <begin position="126"/>
        <end position="144"/>
    </location>
</feature>
<dbReference type="STRING" id="7375.A0A0L0CQF6"/>
<feature type="transmembrane region" description="Helical" evidence="7">
    <location>
        <begin position="423"/>
        <end position="446"/>
    </location>
</feature>
<keyword evidence="5 7" id="KW-0472">Membrane</keyword>
<comment type="subcellular location">
    <subcellularLocation>
        <location evidence="1">Membrane</location>
        <topology evidence="1">Multi-pass membrane protein</topology>
    </subcellularLocation>
</comment>
<evidence type="ECO:0000256" key="1">
    <source>
        <dbReference type="ARBA" id="ARBA00004141"/>
    </source>
</evidence>
<dbReference type="InterPro" id="IPR036259">
    <property type="entry name" value="MFS_trans_sf"/>
</dbReference>
<keyword evidence="9" id="KW-1185">Reference proteome</keyword>
<evidence type="ECO:0000256" key="2">
    <source>
        <dbReference type="ARBA" id="ARBA00009172"/>
    </source>
</evidence>
<feature type="transmembrane region" description="Helical" evidence="7">
    <location>
        <begin position="482"/>
        <end position="499"/>
    </location>
</feature>
<reference evidence="8 9" key="1">
    <citation type="journal article" date="2015" name="Nat. Commun.">
        <title>Lucilia cuprina genome unlocks parasitic fly biology to underpin future interventions.</title>
        <authorList>
            <person name="Anstead C.A."/>
            <person name="Korhonen P.K."/>
            <person name="Young N.D."/>
            <person name="Hall R.S."/>
            <person name="Jex A.R."/>
            <person name="Murali S.C."/>
            <person name="Hughes D.S."/>
            <person name="Lee S.F."/>
            <person name="Perry T."/>
            <person name="Stroehlein A.J."/>
            <person name="Ansell B.R."/>
            <person name="Breugelmans B."/>
            <person name="Hofmann A."/>
            <person name="Qu J."/>
            <person name="Dugan S."/>
            <person name="Lee S.L."/>
            <person name="Chao H."/>
            <person name="Dinh H."/>
            <person name="Han Y."/>
            <person name="Doddapaneni H.V."/>
            <person name="Worley K.C."/>
            <person name="Muzny D.M."/>
            <person name="Ioannidis P."/>
            <person name="Waterhouse R.M."/>
            <person name="Zdobnov E.M."/>
            <person name="James P.J."/>
            <person name="Bagnall N.H."/>
            <person name="Kotze A.C."/>
            <person name="Gibbs R.A."/>
            <person name="Richards S."/>
            <person name="Batterham P."/>
            <person name="Gasser R.B."/>
        </authorList>
    </citation>
    <scope>NUCLEOTIDE SEQUENCE [LARGE SCALE GENOMIC DNA]</scope>
    <source>
        <strain evidence="8 9">LS</strain>
        <tissue evidence="8">Full body</tissue>
    </source>
</reference>
<protein>
    <submittedName>
        <fullName evidence="8">UNC93-like protein</fullName>
    </submittedName>
</protein>
<name>A0A0L0CQF6_LUCCU</name>
<evidence type="ECO:0000256" key="3">
    <source>
        <dbReference type="ARBA" id="ARBA00022692"/>
    </source>
</evidence>
<keyword evidence="4 7" id="KW-1133">Transmembrane helix</keyword>
<feature type="transmembrane region" description="Helical" evidence="7">
    <location>
        <begin position="150"/>
        <end position="172"/>
    </location>
</feature>
<accession>A0A0L0CQF6</accession>